<name>A0A1R3VIZ5_9HYPH</name>
<evidence type="ECO:0000313" key="2">
    <source>
        <dbReference type="Proteomes" id="UP000188388"/>
    </source>
</evidence>
<dbReference type="InterPro" id="IPR036388">
    <property type="entry name" value="WH-like_DNA-bd_sf"/>
</dbReference>
<keyword evidence="2" id="KW-1185">Reference proteome</keyword>
<proteinExistence type="predicted"/>
<dbReference type="Gene3D" id="1.10.10.10">
    <property type="entry name" value="Winged helix-like DNA-binding domain superfamily/Winged helix DNA-binding domain"/>
    <property type="match status" value="1"/>
</dbReference>
<evidence type="ECO:0000313" key="1">
    <source>
        <dbReference type="EMBL" id="SIT58390.1"/>
    </source>
</evidence>
<gene>
    <name evidence="1" type="ORF">BQ8794_50492</name>
</gene>
<reference evidence="2" key="1">
    <citation type="submission" date="2017-01" db="EMBL/GenBank/DDBJ databases">
        <authorList>
            <person name="Brunel B."/>
        </authorList>
    </citation>
    <scope>NUCLEOTIDE SEQUENCE [LARGE SCALE GENOMIC DNA]</scope>
</reference>
<dbReference type="EMBL" id="FTPD01000045">
    <property type="protein sequence ID" value="SIT58390.1"/>
    <property type="molecule type" value="Genomic_DNA"/>
</dbReference>
<organism evidence="1 2">
    <name type="scientific">Mesorhizobium prunaredense</name>
    <dbReference type="NCBI Taxonomy" id="1631249"/>
    <lineage>
        <taxon>Bacteria</taxon>
        <taxon>Pseudomonadati</taxon>
        <taxon>Pseudomonadota</taxon>
        <taxon>Alphaproteobacteria</taxon>
        <taxon>Hyphomicrobiales</taxon>
        <taxon>Phyllobacteriaceae</taxon>
        <taxon>Mesorhizobium</taxon>
    </lineage>
</organism>
<dbReference type="AlphaFoldDB" id="A0A1R3VIZ5"/>
<protein>
    <submittedName>
        <fullName evidence="1">Uncharacterized protein</fullName>
    </submittedName>
</protein>
<accession>A0A1R3VIZ5</accession>
<sequence>MRNQEKSAPTASATPMTLIDIATGYWLSQALFVAAKLGIAVCLRTARDRPLSSLRSWRCILTLSTASFEPLRA</sequence>
<dbReference type="Proteomes" id="UP000188388">
    <property type="component" value="Unassembled WGS sequence"/>
</dbReference>